<keyword evidence="2" id="KW-0812">Transmembrane</keyword>
<keyword evidence="2" id="KW-0472">Membrane</keyword>
<dbReference type="CDD" id="cd09272">
    <property type="entry name" value="RNase_HI_RT_Ty1"/>
    <property type="match status" value="1"/>
</dbReference>
<keyword evidence="3" id="KW-1185">Reference proteome</keyword>
<dbReference type="AlphaFoldDB" id="A0AAV3R8X8"/>
<keyword evidence="2" id="KW-0675">Receptor</keyword>
<dbReference type="InterPro" id="IPR013103">
    <property type="entry name" value="RVT_2"/>
</dbReference>
<dbReference type="SUPFAM" id="SSF56672">
    <property type="entry name" value="DNA/RNA polymerases"/>
    <property type="match status" value="1"/>
</dbReference>
<gene>
    <name evidence="2" type="ORF">LIER_25560</name>
</gene>
<sequence>MAVKVDFEKAYDRKNGSFLKHIHDKVGFSEHMVSLIMSFCIHGDTMEWWATLPHPHYIIAGNNSGAVATFKKYLSSCFYMNDLRVLQYFLGVEVAHKQEGIFLIQRKYALDIISEAGLLSSKPVGFPMEQNQKLASSTSALLKDSERYRRLVGRLLYLSFLRPDLSFAVHILSQFLHQPRQDYWSAALRVVKYLKGCPGQGILLSSQSTLKLSGWCDSDWASCSITRRSLSGWIIFLDDSPVSWKTKKQVTVSQSSVEAEYRSMAVLTCELKWLRGLLWCFGVFYSGAVELFCDSQSVHLAQNSVFHERTKHIKIDCHFLRDVVLDGIIQQISLLMPLRNDNLIFYFASWTF</sequence>
<protein>
    <submittedName>
        <fullName evidence="2">Transmembrane signal receptor</fullName>
    </submittedName>
</protein>
<dbReference type="PANTHER" id="PTHR11439:SF462">
    <property type="match status" value="1"/>
</dbReference>
<dbReference type="InterPro" id="IPR043502">
    <property type="entry name" value="DNA/RNA_pol_sf"/>
</dbReference>
<evidence type="ECO:0000259" key="1">
    <source>
        <dbReference type="Pfam" id="PF07727"/>
    </source>
</evidence>
<dbReference type="PANTHER" id="PTHR11439">
    <property type="entry name" value="GAG-POL-RELATED RETROTRANSPOSON"/>
    <property type="match status" value="1"/>
</dbReference>
<organism evidence="2 3">
    <name type="scientific">Lithospermum erythrorhizon</name>
    <name type="common">Purple gromwell</name>
    <name type="synonym">Lithospermum officinale var. erythrorhizon</name>
    <dbReference type="NCBI Taxonomy" id="34254"/>
    <lineage>
        <taxon>Eukaryota</taxon>
        <taxon>Viridiplantae</taxon>
        <taxon>Streptophyta</taxon>
        <taxon>Embryophyta</taxon>
        <taxon>Tracheophyta</taxon>
        <taxon>Spermatophyta</taxon>
        <taxon>Magnoliopsida</taxon>
        <taxon>eudicotyledons</taxon>
        <taxon>Gunneridae</taxon>
        <taxon>Pentapetalae</taxon>
        <taxon>asterids</taxon>
        <taxon>lamiids</taxon>
        <taxon>Boraginales</taxon>
        <taxon>Boraginaceae</taxon>
        <taxon>Boraginoideae</taxon>
        <taxon>Lithospermeae</taxon>
        <taxon>Lithospermum</taxon>
    </lineage>
</organism>
<comment type="caution">
    <text evidence="2">The sequence shown here is derived from an EMBL/GenBank/DDBJ whole genome shotgun (WGS) entry which is preliminary data.</text>
</comment>
<evidence type="ECO:0000313" key="2">
    <source>
        <dbReference type="EMBL" id="GAA0171560.1"/>
    </source>
</evidence>
<accession>A0AAV3R8X8</accession>
<dbReference type="Proteomes" id="UP001454036">
    <property type="component" value="Unassembled WGS sequence"/>
</dbReference>
<dbReference type="EMBL" id="BAABME010007725">
    <property type="protein sequence ID" value="GAA0171560.1"/>
    <property type="molecule type" value="Genomic_DNA"/>
</dbReference>
<dbReference type="Pfam" id="PF07727">
    <property type="entry name" value="RVT_2"/>
    <property type="match status" value="1"/>
</dbReference>
<name>A0AAV3R8X8_LITER</name>
<proteinExistence type="predicted"/>
<reference evidence="2 3" key="1">
    <citation type="submission" date="2024-01" db="EMBL/GenBank/DDBJ databases">
        <title>The complete chloroplast genome sequence of Lithospermum erythrorhizon: insights into the phylogenetic relationship among Boraginaceae species and the maternal lineages of purple gromwells.</title>
        <authorList>
            <person name="Okada T."/>
            <person name="Watanabe K."/>
        </authorList>
    </citation>
    <scope>NUCLEOTIDE SEQUENCE [LARGE SCALE GENOMIC DNA]</scope>
</reference>
<feature type="domain" description="Reverse transcriptase Ty1/copia-type" evidence="1">
    <location>
        <begin position="58"/>
        <end position="129"/>
    </location>
</feature>
<evidence type="ECO:0000313" key="3">
    <source>
        <dbReference type="Proteomes" id="UP001454036"/>
    </source>
</evidence>